<feature type="transmembrane region" description="Helical" evidence="2">
    <location>
        <begin position="646"/>
        <end position="664"/>
    </location>
</feature>
<dbReference type="PANTHER" id="PTHR42736">
    <property type="entry name" value="PROTEIN-GLUTAMINE GAMMA-GLUTAMYLTRANSFERASE"/>
    <property type="match status" value="1"/>
</dbReference>
<feature type="region of interest" description="Disordered" evidence="1">
    <location>
        <begin position="200"/>
        <end position="221"/>
    </location>
</feature>
<dbReference type="Pfam" id="PF01841">
    <property type="entry name" value="Transglut_core"/>
    <property type="match status" value="1"/>
</dbReference>
<dbReference type="PANTHER" id="PTHR42736:SF1">
    <property type="entry name" value="PROTEIN-GLUTAMINE GAMMA-GLUTAMYLTRANSFERASE"/>
    <property type="match status" value="1"/>
</dbReference>
<dbReference type="Proteomes" id="UP000293589">
    <property type="component" value="Chromosome"/>
</dbReference>
<evidence type="ECO:0000313" key="5">
    <source>
        <dbReference type="Proteomes" id="UP000293589"/>
    </source>
</evidence>
<sequence length="1483" mass="157308">MGIRHGVTGGTRPRRAHWCRFTLIRPSIGGWAMIPVAVAVWYMALLLDERTLVAAALTLTAAWGLDLVMTVVQGVLIATSPLLPVDADAIPADVTRARTDTAGNTRTDTVNRGTARAVVRRPLDWRGLMLPAHPVATVQIERLDADGQRLERVVGLPQDTRGWYRRVARIIRWRSPMRLFAGRVPVRDGGEFVILPDAAAPSGSQHATDARLQGQDRTESTGTIRAYTPGDSPNLIAWRHSAHRGTLMTRESGRDTRATLIIVLDTTVDRAAGDRGLEGHVIHAQQLLPSMPSTNRHVVTDGIHMANDYTSALRLLAAVTPAAQPRLQPDAGRTPSAANRTPSDPADAADPATPQRAAATVAAAAAVPGHGPITIAVITSQPQGPLVQAIRTAVTGARTLPVQPWHEAAERMIATSLPERRSGAPTGRRRDRSPVIDARDRSRGIHAQDNPPSPTVALRLVRVGVLAAYVALTIMGAAGLADANGWWPWAAGLMLAAVIVESSIPSRTPLRGALRVVGMAVLLAVAGLTAAGIRIDAGSMLDAAGTVPGPSAGGGTPGVWDVIRLLPDMAAATVQGAATVGFESLRRQLPPLTVNPAGDASLIIVCALAVIAIRCLLYWRVGVPLLALLPLTALAADYSLVGHAAAWWQVLLLVVALLLALLTVRGSIGVSPPTCAAVVAAVTTLAMALTPATLSLAYNVPLSIGESTGLFTSNTVNPMVDLRRTLQSRSRAVVLTYESGTPLTLRMATLGDFDGDTWSYEEQFAKDGSLYGSGIQLGHDSSNTLSDEERTAGMMTPLSLYLTIDSMTSSGVIYNGGMRFSTTDSGVTLQRFGHDASVTIDRLNSRFLPMPGIVLGSVTAYGWGIPSGWLLYSDGTVYNRTSAASSGMRYGAIGVYLDPIGSADGFSQIDAVDAWRDQNLGEGNVTDWETRTRARLRYIAEGNARQVNGWMLIPVTGDFDNPQSVLIWRDASGIEVGRDSDAFIDAVRLDDSEPLIMFTNVDGTATAALPLYDPVEYYGDEDTGGTAAPDMSDPDSVADSMSDWADDTEDNQTRAEGVAFADLMDISQREGLGSSGMMIYQQVSPADSPWLRQALAEVERNQERVHDQYTALPDDLPQSVHAVVDQARSDGVTAPASGHDEQIAAMRWLVDYFTDPANGFVYTLDAPDGDGRNNLEVVDDFLERRSGYCSHYASALAVLGRALGVPTRMVLGYSASGVQAEADSTYEVTADQLHAWVEAYIDDVGWVPFDVTPASADDADADDTADTPAAQSGDDADAPVPGDDADAADGDGTTTDDDTPDSDGNTGEGDGATSERQASGAGGTSPATLLAWAVGGIGAVLVIVALCCLPMLVRRRRRRRRLRIASGSGSAGERWIAAWQEIVDGAWDNGVRWGKAETDRDIARHIADLLESGLSAGTETVEQVGRIAVQAMSAAFGGTSEHAGDLAPIVESAVEAMRAANVAPWYRRILGVLCPASLFRARR</sequence>
<dbReference type="InterPro" id="IPR052901">
    <property type="entry name" value="Bact_TGase-like"/>
</dbReference>
<evidence type="ECO:0000256" key="2">
    <source>
        <dbReference type="SAM" id="Phobius"/>
    </source>
</evidence>
<evidence type="ECO:0000313" key="4">
    <source>
        <dbReference type="EMBL" id="QAY33550.1"/>
    </source>
</evidence>
<dbReference type="EMBL" id="CP035464">
    <property type="protein sequence ID" value="QAY33550.1"/>
    <property type="molecule type" value="Genomic_DNA"/>
</dbReference>
<feature type="transmembrane region" description="Helical" evidence="2">
    <location>
        <begin position="622"/>
        <end position="640"/>
    </location>
</feature>
<dbReference type="InterPro" id="IPR021878">
    <property type="entry name" value="TgpA_N"/>
</dbReference>
<dbReference type="Pfam" id="PF11992">
    <property type="entry name" value="TgpA_N"/>
    <property type="match status" value="1"/>
</dbReference>
<keyword evidence="2" id="KW-0812">Transmembrane</keyword>
<dbReference type="InterPro" id="IPR038765">
    <property type="entry name" value="Papain-like_cys_pep_sf"/>
</dbReference>
<dbReference type="InterPro" id="IPR002931">
    <property type="entry name" value="Transglutaminase-like"/>
</dbReference>
<proteinExistence type="predicted"/>
<dbReference type="SUPFAM" id="SSF54001">
    <property type="entry name" value="Cysteine proteinases"/>
    <property type="match status" value="1"/>
</dbReference>
<feature type="transmembrane region" description="Helical" evidence="2">
    <location>
        <begin position="51"/>
        <end position="72"/>
    </location>
</feature>
<protein>
    <submittedName>
        <fullName evidence="4">DUF58 domain-containing protein</fullName>
    </submittedName>
</protein>
<reference evidence="4 5" key="1">
    <citation type="submission" date="2019-01" db="EMBL/GenBank/DDBJ databases">
        <title>Complete genome sequence of Bifidobacterium gallinarum CACC 514.</title>
        <authorList>
            <person name="Jung M."/>
        </authorList>
    </citation>
    <scope>NUCLEOTIDE SEQUENCE [LARGE SCALE GENOMIC DNA]</scope>
    <source>
        <strain evidence="4 5">CACC 514</strain>
    </source>
</reference>
<feature type="transmembrane region" description="Helical" evidence="2">
    <location>
        <begin position="21"/>
        <end position="45"/>
    </location>
</feature>
<feature type="region of interest" description="Disordered" evidence="1">
    <location>
        <begin position="1020"/>
        <end position="1051"/>
    </location>
</feature>
<gene>
    <name evidence="4" type="ORF">ESN35_09145</name>
</gene>
<evidence type="ECO:0000256" key="1">
    <source>
        <dbReference type="SAM" id="MobiDB-lite"/>
    </source>
</evidence>
<accession>A0A4P6DXL6</accession>
<feature type="compositionally biased region" description="Basic and acidic residues" evidence="1">
    <location>
        <begin position="432"/>
        <end position="443"/>
    </location>
</feature>
<evidence type="ECO:0000259" key="3">
    <source>
        <dbReference type="SMART" id="SM00460"/>
    </source>
</evidence>
<dbReference type="STRING" id="78344.BIGA_1006"/>
<keyword evidence="2" id="KW-0472">Membrane</keyword>
<keyword evidence="2" id="KW-1133">Transmembrane helix</keyword>
<feature type="transmembrane region" description="Helical" evidence="2">
    <location>
        <begin position="676"/>
        <end position="698"/>
    </location>
</feature>
<feature type="region of interest" description="Disordered" evidence="1">
    <location>
        <begin position="1252"/>
        <end position="1324"/>
    </location>
</feature>
<feature type="transmembrane region" description="Helical" evidence="2">
    <location>
        <begin position="516"/>
        <end position="535"/>
    </location>
</feature>
<feature type="transmembrane region" description="Helical" evidence="2">
    <location>
        <begin position="460"/>
        <end position="480"/>
    </location>
</feature>
<feature type="transmembrane region" description="Helical" evidence="2">
    <location>
        <begin position="486"/>
        <end position="504"/>
    </location>
</feature>
<dbReference type="Gene3D" id="3.10.620.30">
    <property type="match status" value="1"/>
</dbReference>
<name>A0A4P6DXL6_9BIFI</name>
<dbReference type="SMART" id="SM00460">
    <property type="entry name" value="TGc"/>
    <property type="match status" value="1"/>
</dbReference>
<feature type="transmembrane region" description="Helical" evidence="2">
    <location>
        <begin position="1329"/>
        <end position="1353"/>
    </location>
</feature>
<feature type="compositionally biased region" description="Acidic residues" evidence="1">
    <location>
        <begin position="1283"/>
        <end position="1301"/>
    </location>
</feature>
<organism evidence="4 5">
    <name type="scientific">Bifidobacterium pullorum subsp. gallinarum</name>
    <dbReference type="NCBI Taxonomy" id="78344"/>
    <lineage>
        <taxon>Bacteria</taxon>
        <taxon>Bacillati</taxon>
        <taxon>Actinomycetota</taxon>
        <taxon>Actinomycetes</taxon>
        <taxon>Bifidobacteriales</taxon>
        <taxon>Bifidobacteriaceae</taxon>
        <taxon>Bifidobacterium</taxon>
    </lineage>
</organism>
<feature type="region of interest" description="Disordered" evidence="1">
    <location>
        <begin position="416"/>
        <end position="451"/>
    </location>
</feature>
<feature type="region of interest" description="Disordered" evidence="1">
    <location>
        <begin position="323"/>
        <end position="357"/>
    </location>
</feature>
<dbReference type="KEGG" id="bgx:ESN35_09145"/>
<feature type="compositionally biased region" description="Low complexity" evidence="1">
    <location>
        <begin position="341"/>
        <end position="357"/>
    </location>
</feature>
<feature type="domain" description="Transglutaminase-like" evidence="3">
    <location>
        <begin position="1181"/>
        <end position="1253"/>
    </location>
</feature>
<feature type="transmembrane region" description="Helical" evidence="2">
    <location>
        <begin position="600"/>
        <end position="617"/>
    </location>
</feature>